<dbReference type="AlphaFoldDB" id="A0A0D8BK99"/>
<comment type="caution">
    <text evidence="2">The sequence shown here is derived from an EMBL/GenBank/DDBJ whole genome shotgun (WGS) entry which is preliminary data.</text>
</comment>
<evidence type="ECO:0000313" key="2">
    <source>
        <dbReference type="EMBL" id="KJE24693.1"/>
    </source>
</evidence>
<protein>
    <submittedName>
        <fullName evidence="2">Uncharacterized protein</fullName>
    </submittedName>
</protein>
<reference evidence="3" key="1">
    <citation type="submission" date="2015-02" db="EMBL/GenBank/DDBJ databases">
        <title>Draft Genome of Frankia sp. CpI1-S.</title>
        <authorList>
            <person name="Oshone R.T."/>
            <person name="Ngom M."/>
            <person name="Ghodhbane-Gtari F."/>
            <person name="Gtari M."/>
            <person name="Morris K."/>
            <person name="Thomas K."/>
            <person name="Sen A."/>
            <person name="Tisa L.S."/>
        </authorList>
    </citation>
    <scope>NUCLEOTIDE SEQUENCE [LARGE SCALE GENOMIC DNA]</scope>
    <source>
        <strain evidence="3">CpI1-S</strain>
    </source>
</reference>
<gene>
    <name evidence="2" type="ORF">FF36_01067</name>
</gene>
<organism evidence="2 3">
    <name type="scientific">Frankia torreyi</name>
    <dbReference type="NCBI Taxonomy" id="1856"/>
    <lineage>
        <taxon>Bacteria</taxon>
        <taxon>Bacillati</taxon>
        <taxon>Actinomycetota</taxon>
        <taxon>Actinomycetes</taxon>
        <taxon>Frankiales</taxon>
        <taxon>Frankiaceae</taxon>
        <taxon>Frankia</taxon>
    </lineage>
</organism>
<dbReference type="PATRIC" id="fig|1502723.3.peg.4331"/>
<keyword evidence="3" id="KW-1185">Reference proteome</keyword>
<name>A0A0D8BK99_9ACTN</name>
<evidence type="ECO:0000256" key="1">
    <source>
        <dbReference type="SAM" id="MobiDB-lite"/>
    </source>
</evidence>
<dbReference type="RefSeq" id="WP_255354294.1">
    <property type="nucleotide sequence ID" value="NZ_JYFN01000005.1"/>
</dbReference>
<feature type="compositionally biased region" description="Basic and acidic residues" evidence="1">
    <location>
        <begin position="25"/>
        <end position="36"/>
    </location>
</feature>
<dbReference type="Proteomes" id="UP000032545">
    <property type="component" value="Unassembled WGS sequence"/>
</dbReference>
<proteinExistence type="predicted"/>
<sequence length="43" mass="4809">MTSVVDAARREDSGEASGSLPARAYTRDHGEDDPAIRDWTWPY</sequence>
<reference evidence="2 3" key="2">
    <citation type="journal article" date="2016" name="Genome Announc.">
        <title>Permanent Draft Genome Sequences for Two Variants of Frankia sp. Strain CpI1, the First Frankia Strain Isolated from Root Nodules of Comptonia peregrina.</title>
        <authorList>
            <person name="Oshone R."/>
            <person name="Hurst S.G.IV."/>
            <person name="Abebe-Akele F."/>
            <person name="Simpson S."/>
            <person name="Morris K."/>
            <person name="Thomas W.K."/>
            <person name="Tisa L.S."/>
        </authorList>
    </citation>
    <scope>NUCLEOTIDE SEQUENCE [LARGE SCALE GENOMIC DNA]</scope>
    <source>
        <strain evidence="3">CpI1-S</strain>
    </source>
</reference>
<feature type="region of interest" description="Disordered" evidence="1">
    <location>
        <begin position="1"/>
        <end position="43"/>
    </location>
</feature>
<evidence type="ECO:0000313" key="3">
    <source>
        <dbReference type="Proteomes" id="UP000032545"/>
    </source>
</evidence>
<accession>A0A0D8BK99</accession>
<dbReference type="EMBL" id="JYFN01000005">
    <property type="protein sequence ID" value="KJE24693.1"/>
    <property type="molecule type" value="Genomic_DNA"/>
</dbReference>